<evidence type="ECO:0000259" key="4">
    <source>
        <dbReference type="PROSITE" id="PS51194"/>
    </source>
</evidence>
<proteinExistence type="predicted"/>
<feature type="domain" description="Helicase ATP-binding" evidence="3">
    <location>
        <begin position="99"/>
        <end position="286"/>
    </location>
</feature>
<dbReference type="InterPro" id="IPR027417">
    <property type="entry name" value="P-loop_NTPase"/>
</dbReference>
<dbReference type="Proteomes" id="UP000198324">
    <property type="component" value="Unassembled WGS sequence"/>
</dbReference>
<dbReference type="PANTHER" id="PTHR47962:SF5">
    <property type="entry name" value="ATP-DEPENDENT HELICASE LHR-RELATED"/>
    <property type="match status" value="1"/>
</dbReference>
<dbReference type="InterPro" id="IPR052511">
    <property type="entry name" value="ATP-dep_Helicase"/>
</dbReference>
<dbReference type="GO" id="GO:0005524">
    <property type="term" value="F:ATP binding"/>
    <property type="evidence" value="ECO:0007669"/>
    <property type="project" value="UniProtKB-KW"/>
</dbReference>
<dbReference type="InterPro" id="IPR001650">
    <property type="entry name" value="Helicase_C-like"/>
</dbReference>
<keyword evidence="1" id="KW-0547">Nucleotide-binding</keyword>
<dbReference type="PROSITE" id="PS51194">
    <property type="entry name" value="HELICASE_CTER"/>
    <property type="match status" value="1"/>
</dbReference>
<dbReference type="InterPro" id="IPR014001">
    <property type="entry name" value="Helicase_ATP-bd"/>
</dbReference>
<dbReference type="GO" id="GO:0003677">
    <property type="term" value="F:DNA binding"/>
    <property type="evidence" value="ECO:0007669"/>
    <property type="project" value="TreeGrafter"/>
</dbReference>
<keyword evidence="2" id="KW-0067">ATP-binding</keyword>
<dbReference type="InterPro" id="IPR011545">
    <property type="entry name" value="DEAD/DEAH_box_helicase_dom"/>
</dbReference>
<dbReference type="SUPFAM" id="SSF52540">
    <property type="entry name" value="P-loop containing nucleoside triphosphate hydrolases"/>
    <property type="match status" value="2"/>
</dbReference>
<dbReference type="Pfam" id="PF00270">
    <property type="entry name" value="DEAD"/>
    <property type="match status" value="1"/>
</dbReference>
<accession>A0A238XYJ3</accession>
<gene>
    <name evidence="5" type="ORF">SAMN04488503_0545</name>
</gene>
<protein>
    <submittedName>
        <fullName evidence="5">ATP-dependent helicase YprA, contains C-terminal metal-binding DUF1998 domain</fullName>
    </submittedName>
</protein>
<dbReference type="Pfam" id="PF00271">
    <property type="entry name" value="Helicase_C"/>
    <property type="match status" value="1"/>
</dbReference>
<evidence type="ECO:0000259" key="3">
    <source>
        <dbReference type="PROSITE" id="PS51192"/>
    </source>
</evidence>
<dbReference type="CDD" id="cd17923">
    <property type="entry name" value="DEXHc_Hrq1-like"/>
    <property type="match status" value="1"/>
</dbReference>
<dbReference type="GO" id="GO:0004386">
    <property type="term" value="F:helicase activity"/>
    <property type="evidence" value="ECO:0007669"/>
    <property type="project" value="UniProtKB-KW"/>
</dbReference>
<dbReference type="SMART" id="SM00490">
    <property type="entry name" value="HELICc"/>
    <property type="match status" value="1"/>
</dbReference>
<evidence type="ECO:0000256" key="2">
    <source>
        <dbReference type="ARBA" id="ARBA00022840"/>
    </source>
</evidence>
<keyword evidence="6" id="KW-1185">Reference proteome</keyword>
<evidence type="ECO:0000256" key="1">
    <source>
        <dbReference type="ARBA" id="ARBA00022741"/>
    </source>
</evidence>
<name>A0A238XYJ3_9BACT</name>
<reference evidence="5 6" key="1">
    <citation type="submission" date="2017-06" db="EMBL/GenBank/DDBJ databases">
        <authorList>
            <person name="Kim H.J."/>
            <person name="Triplett B.A."/>
        </authorList>
    </citation>
    <scope>NUCLEOTIDE SEQUENCE [LARGE SCALE GENOMIC DNA]</scope>
    <source>
        <strain evidence="5 6">DSM 13116</strain>
    </source>
</reference>
<keyword evidence="5" id="KW-0347">Helicase</keyword>
<dbReference type="PANTHER" id="PTHR47962">
    <property type="entry name" value="ATP-DEPENDENT HELICASE LHR-RELATED-RELATED"/>
    <property type="match status" value="1"/>
</dbReference>
<dbReference type="PROSITE" id="PS51192">
    <property type="entry name" value="HELICASE_ATP_BIND_1"/>
    <property type="match status" value="1"/>
</dbReference>
<dbReference type="SMART" id="SM00487">
    <property type="entry name" value="DEXDc"/>
    <property type="match status" value="1"/>
</dbReference>
<keyword evidence="5" id="KW-0378">Hydrolase</keyword>
<dbReference type="EMBL" id="FZOC01000001">
    <property type="protein sequence ID" value="SNR64116.1"/>
    <property type="molecule type" value="Genomic_DNA"/>
</dbReference>
<sequence length="1727" mass="193260">MNIFDFRERLIADYSTYIKSFLTIRDPRIRQEVSEQINEGRLWPDPLIQLNPSYAPGKSVPDLVSEKLLHPEAEKIFRKGKDKGEGTPVRLYTHQEEAVRTARSGHNYVLTTGTGSGKSLSYILPIVDFVLRNGSGKGTKAIIIYPMNALANSQHGELEKFLCLGYPDGKAPVTFRRYTGQESEKDRQEIITSPPDIILTNYVMLELMLTRPRERELIKAAVGLKFLVLDELHTYRGRQGADVAMLVRRVRDRLAGAGLQCVGTSATLGGAGTFEQQRVEVAGVASKLFGADVAPEHIIGETLLRTTPYRDEADPAFVKDLAERAADPSRPFPVRYDEFVRDPLCCWIESTLGIHKEADSGRLVRATPKSVDGQDGAAALLSNLTGLGAETCSMAIKAALLGGTQCDPNPVTGFKPFAFRLHQFISRGDAVYASPEGIADRHITLNGQKYVPGNRDRVLFPVVFCRECGQEYYSVSRVKNAETRETCFEARDYSDQFTDDESLPGFLFISEDNAWPVDAAEVIERVPEDWVEEKNGKRRLKSTVKDRVPEAIRIAGSGVASKDGVDAAFVPAPFRFCLQCGVAYDARQRADSSKLSSLATGGRSTATTVLGLSTVKLLRAEEGLDDEAKKLLSFTDNRQDASLQAGHFNDFIEVSLLRSALYRAALDAGPEGISHDNLTSGVFRALALDPEEYSTLTRDASEIQLLNAGKALRNVLGYRLYNDLKRGWRVTSPNLEQCGLLEIDYPALPSICANAAAWGGCHPALSSADVATKTYICKVLLDYFRRNLAVKVDYLDSGIQESIQQQSSQYLIEPWGLDEAEQKKMEHASVLYPRGIRPKEYQGYVYLSPRGGFGQFLGRRKTFPEYAERIKQEELPGIFAELLRILTEGGLLEIVRPPRKPDDVPGYQLRAAALVWKAGAGTQAYHDPIRVPRTSDSGLRTNPFFVDFYRIVASGLKGYLAREHTAQVPNYLRQERENAFREARLPILFCSPTMELGIDISDLNVVNLRNVPPTPANYAQRSGRAGRGGQPALVFTYCTTGSSHDQYFFKRPTRMVAGSVTPPRLDLTNEDLVRAHMQAIWLAESDLDLKKSLRDILDLSSGQQQYPFLPSVLEKLNALEPKKQALIRARHVLASIQDDLSQVDWYDDKWLDSVFAYVTRRFDQACDRWRGLYRAALAQAGEQDDIIRDPTRSHDEKQRAKRQRQEAEAQLALLADVDDIQQSDFYCYRYFASEGFLPGYNFPRLPLSAFIPARKAKQRDEYLSRPRFLAISEFGPRAVLYHEGARYVIHKVIMPVSEDEPLLTKAKICPLCGYLHNCPETGGPDLCEQCENPLNLPLGPLFRMQNVATRRRDKINSDEEERMRYGFDLVTTVRFDDQDGTPTFRHGSVAGDKGEVARLIYGHGATLWRINMGWSRRKNKDEHGFVLDMDKGLWSKNKADEDDDDTDPMTSNTQRVIPYVADRRNSLILEPKRELSIEFMATLQSALKRAIEVKYQLESMELAAEPLPSSRDRRTILFYESAEGGAGVLRRLLDGPQDFAEVARLALEICHFDPDTGEDRRLPPGAIEECEAACYDCLLNYANQRDHGLLDRQLIKGFLLDMAQAAVSSSPGPKPRQSHLDDLLKLSGSTLEKDWLMFLEGKGLRLPSHAQFLVPECSTRPDFFYEGQGAAIYIDGHPHSHADVQAKDAKQEACLANAGYLVIRFPGDSSTWTGIISNHQSIFGKIK</sequence>
<dbReference type="GO" id="GO:0016887">
    <property type="term" value="F:ATP hydrolysis activity"/>
    <property type="evidence" value="ECO:0007669"/>
    <property type="project" value="TreeGrafter"/>
</dbReference>
<evidence type="ECO:0000313" key="5">
    <source>
        <dbReference type="EMBL" id="SNR64116.1"/>
    </source>
</evidence>
<dbReference type="RefSeq" id="WP_089271448.1">
    <property type="nucleotide sequence ID" value="NZ_FZOC01000001.1"/>
</dbReference>
<feature type="domain" description="Helicase C-terminal" evidence="4">
    <location>
        <begin position="923"/>
        <end position="1073"/>
    </location>
</feature>
<dbReference type="InterPro" id="IPR018973">
    <property type="entry name" value="MZB"/>
</dbReference>
<organism evidence="5 6">
    <name type="scientific">Humidesulfovibrio mexicanus</name>
    <dbReference type="NCBI Taxonomy" id="147047"/>
    <lineage>
        <taxon>Bacteria</taxon>
        <taxon>Pseudomonadati</taxon>
        <taxon>Thermodesulfobacteriota</taxon>
        <taxon>Desulfovibrionia</taxon>
        <taxon>Desulfovibrionales</taxon>
        <taxon>Desulfovibrionaceae</taxon>
        <taxon>Humidesulfovibrio</taxon>
    </lineage>
</organism>
<dbReference type="OrthoDB" id="9815222at2"/>
<dbReference type="Pfam" id="PF09369">
    <property type="entry name" value="MZB"/>
    <property type="match status" value="1"/>
</dbReference>
<dbReference type="Gene3D" id="3.40.50.300">
    <property type="entry name" value="P-loop containing nucleotide triphosphate hydrolases"/>
    <property type="match status" value="2"/>
</dbReference>
<evidence type="ECO:0000313" key="6">
    <source>
        <dbReference type="Proteomes" id="UP000198324"/>
    </source>
</evidence>